<sequence length="82" mass="8469">MMPTPAGQSFQQLGGFTFPMPTVASHQTAPALPGHLTPIGQSFQQLGGFTSPVPGTAPYQSAPGNGYAPHDASDSERRGDQS</sequence>
<name>A0ABQ0GLA8_9PEZI</name>
<organism evidence="2 3">
    <name type="scientific">Madurella fahalii</name>
    <dbReference type="NCBI Taxonomy" id="1157608"/>
    <lineage>
        <taxon>Eukaryota</taxon>
        <taxon>Fungi</taxon>
        <taxon>Dikarya</taxon>
        <taxon>Ascomycota</taxon>
        <taxon>Pezizomycotina</taxon>
        <taxon>Sordariomycetes</taxon>
        <taxon>Sordariomycetidae</taxon>
        <taxon>Sordariales</taxon>
        <taxon>Sordariales incertae sedis</taxon>
        <taxon>Madurella</taxon>
    </lineage>
</organism>
<feature type="compositionally biased region" description="Basic and acidic residues" evidence="1">
    <location>
        <begin position="71"/>
        <end position="82"/>
    </location>
</feature>
<dbReference type="EMBL" id="BAAFSV010000005">
    <property type="protein sequence ID" value="GAB1318563.1"/>
    <property type="molecule type" value="Genomic_DNA"/>
</dbReference>
<dbReference type="Proteomes" id="UP001628179">
    <property type="component" value="Unassembled WGS sequence"/>
</dbReference>
<evidence type="ECO:0000313" key="2">
    <source>
        <dbReference type="EMBL" id="GAB1318563.1"/>
    </source>
</evidence>
<accession>A0ABQ0GLA8</accession>
<evidence type="ECO:0000313" key="3">
    <source>
        <dbReference type="Proteomes" id="UP001628179"/>
    </source>
</evidence>
<gene>
    <name evidence="2" type="ORF">MFIFM68171_08773</name>
</gene>
<feature type="compositionally biased region" description="Polar residues" evidence="1">
    <location>
        <begin position="39"/>
        <end position="48"/>
    </location>
</feature>
<proteinExistence type="predicted"/>
<dbReference type="RefSeq" id="XP_070920293.1">
    <property type="nucleotide sequence ID" value="XM_071064192.1"/>
</dbReference>
<feature type="region of interest" description="Disordered" evidence="1">
    <location>
        <begin position="27"/>
        <end position="82"/>
    </location>
</feature>
<evidence type="ECO:0000256" key="1">
    <source>
        <dbReference type="SAM" id="MobiDB-lite"/>
    </source>
</evidence>
<reference evidence="2 3" key="1">
    <citation type="submission" date="2024-09" db="EMBL/GenBank/DDBJ databases">
        <title>Itraconazole resistance in Madurella fahalii resulting from another homologue of gene encoding cytochrome P450 14-alpha sterol demethylase (CYP51).</title>
        <authorList>
            <person name="Yoshioka I."/>
            <person name="Fahal A.H."/>
            <person name="Kaneko S."/>
            <person name="Yaguchi T."/>
        </authorList>
    </citation>
    <scope>NUCLEOTIDE SEQUENCE [LARGE SCALE GENOMIC DNA]</scope>
    <source>
        <strain evidence="2 3">IFM 68171</strain>
    </source>
</reference>
<keyword evidence="3" id="KW-1185">Reference proteome</keyword>
<dbReference type="GeneID" id="98179515"/>
<comment type="caution">
    <text evidence="2">The sequence shown here is derived from an EMBL/GenBank/DDBJ whole genome shotgun (WGS) entry which is preliminary data.</text>
</comment>
<protein>
    <submittedName>
        <fullName evidence="2">Uncharacterized protein</fullName>
    </submittedName>
</protein>